<dbReference type="PANTHER" id="PTHR43628:SF1">
    <property type="entry name" value="CHITIN SYNTHASE REGULATORY FACTOR 2-RELATED"/>
    <property type="match status" value="1"/>
</dbReference>
<protein>
    <submittedName>
        <fullName evidence="1">Tetratricopeptide repeat protein</fullName>
    </submittedName>
</protein>
<organism evidence="1 2">
    <name type="scientific">Brytella acorum</name>
    <dbReference type="NCBI Taxonomy" id="2959299"/>
    <lineage>
        <taxon>Bacteria</taxon>
        <taxon>Pseudomonadati</taxon>
        <taxon>Pseudomonadota</taxon>
        <taxon>Alphaproteobacteria</taxon>
        <taxon>Acetobacterales</taxon>
        <taxon>Acetobacteraceae</taxon>
        <taxon>Brytella</taxon>
    </lineage>
</organism>
<dbReference type="InterPro" id="IPR006597">
    <property type="entry name" value="Sel1-like"/>
</dbReference>
<dbReference type="RefSeq" id="WP_289840673.1">
    <property type="nucleotide sequence ID" value="NZ_CATKSH010000014.1"/>
</dbReference>
<keyword evidence="2" id="KW-1185">Reference proteome</keyword>
<dbReference type="Proteomes" id="UP001176960">
    <property type="component" value="Unassembled WGS sequence"/>
</dbReference>
<dbReference type="AlphaFoldDB" id="A0AA35Y2A6"/>
<proteinExistence type="predicted"/>
<gene>
    <name evidence="1" type="ORF">LMG32879_002239</name>
</gene>
<evidence type="ECO:0000313" key="2">
    <source>
        <dbReference type="Proteomes" id="UP001176960"/>
    </source>
</evidence>
<dbReference type="InterPro" id="IPR052945">
    <property type="entry name" value="Mitotic_Regulator"/>
</dbReference>
<sequence>MIHRFRQLFRRPPGRGRSPTTHPLPQPIAEIRQRALEGHVLDQVKWGDILLDGSYISRDPHRARQWFEIAANAGYGPAYNMLGRCHQFGWGCTRELGEAIRYYEMAMALGDLWGTYNLGIMTMRGLGVAVDRPRALSLFRKAAEQGHAKSMNLVARFTEEGWHTRRDPMLARAWYRRSAEGGDYRGRHNYATLLLAENRREEALEWWRRAVGEATSDILLAMHRNLSELGTDGDAGLLAEVEKRLTAMNISRDIWATTSSGKIPSP</sequence>
<reference evidence="1" key="1">
    <citation type="submission" date="2023-03" db="EMBL/GenBank/DDBJ databases">
        <authorList>
            <person name="Cleenwerck I."/>
        </authorList>
    </citation>
    <scope>NUCLEOTIDE SEQUENCE</scope>
    <source>
        <strain evidence="1">LMG 32879</strain>
    </source>
</reference>
<name>A0AA35Y2A6_9PROT</name>
<dbReference type="Pfam" id="PF08238">
    <property type="entry name" value="Sel1"/>
    <property type="match status" value="5"/>
</dbReference>
<dbReference type="EMBL" id="CATKSH010000014">
    <property type="protein sequence ID" value="CAI9121392.1"/>
    <property type="molecule type" value="Genomic_DNA"/>
</dbReference>
<dbReference type="SUPFAM" id="SSF81901">
    <property type="entry name" value="HCP-like"/>
    <property type="match status" value="1"/>
</dbReference>
<dbReference type="InterPro" id="IPR011990">
    <property type="entry name" value="TPR-like_helical_dom_sf"/>
</dbReference>
<comment type="caution">
    <text evidence="1">The sequence shown here is derived from an EMBL/GenBank/DDBJ whole genome shotgun (WGS) entry which is preliminary data.</text>
</comment>
<dbReference type="PANTHER" id="PTHR43628">
    <property type="entry name" value="ACTIVATOR OF C KINASE PROTEIN 1-RELATED"/>
    <property type="match status" value="1"/>
</dbReference>
<evidence type="ECO:0000313" key="1">
    <source>
        <dbReference type="EMBL" id="CAI9121392.1"/>
    </source>
</evidence>
<dbReference type="SMART" id="SM00671">
    <property type="entry name" value="SEL1"/>
    <property type="match status" value="4"/>
</dbReference>
<dbReference type="Gene3D" id="1.25.40.10">
    <property type="entry name" value="Tetratricopeptide repeat domain"/>
    <property type="match status" value="1"/>
</dbReference>
<accession>A0AA35Y2A6</accession>